<proteinExistence type="predicted"/>
<evidence type="ECO:0000256" key="1">
    <source>
        <dbReference type="SAM" id="Phobius"/>
    </source>
</evidence>
<keyword evidence="1" id="KW-0812">Transmembrane</keyword>
<dbReference type="HOGENOM" id="CLU_2436623_0_0_9"/>
<organism evidence="2">
    <name type="scientific">Geobacillus sp. (strain WCH70)</name>
    <dbReference type="NCBI Taxonomy" id="471223"/>
    <lineage>
        <taxon>Bacteria</taxon>
        <taxon>Bacillati</taxon>
        <taxon>Bacillota</taxon>
        <taxon>Bacilli</taxon>
        <taxon>Bacillales</taxon>
        <taxon>Anoxybacillaceae</taxon>
        <taxon>Geobacillus</taxon>
    </lineage>
</organism>
<gene>
    <name evidence="2" type="ordered locus">GWCH70_1705</name>
</gene>
<dbReference type="AlphaFoldDB" id="C5D230"/>
<keyword evidence="1" id="KW-1133">Transmembrane helix</keyword>
<feature type="transmembrane region" description="Helical" evidence="1">
    <location>
        <begin position="30"/>
        <end position="48"/>
    </location>
</feature>
<dbReference type="KEGG" id="gwc:GWCH70_1705"/>
<dbReference type="EMBL" id="CP001638">
    <property type="protein sequence ID" value="ACS24472.1"/>
    <property type="molecule type" value="Genomic_DNA"/>
</dbReference>
<protein>
    <submittedName>
        <fullName evidence="2">Uncharacterized protein</fullName>
    </submittedName>
</protein>
<accession>C5D230</accession>
<dbReference type="STRING" id="471223.GWCH70_1705"/>
<feature type="transmembrane region" description="Helical" evidence="1">
    <location>
        <begin position="54"/>
        <end position="77"/>
    </location>
</feature>
<sequence>MGAYEINGIFLVVFIYFLLFRIIKTKDTDYVYAIIPTLLGFMLVYTPISDFIEPYIATLVIVVVAILCFAIFIRLQVKEIKGKLRSRKDT</sequence>
<reference evidence="2" key="1">
    <citation type="submission" date="2009-06" db="EMBL/GenBank/DDBJ databases">
        <title>Complete sequence of chromosome of Geopacillus sp. WCH70.</title>
        <authorList>
            <consortium name="US DOE Joint Genome Institute"/>
            <person name="Lucas S."/>
            <person name="Copeland A."/>
            <person name="Lapidus A."/>
            <person name="Glavina del Rio T."/>
            <person name="Dalin E."/>
            <person name="Tice H."/>
            <person name="Bruce D."/>
            <person name="Goodwin L."/>
            <person name="Pitluck S."/>
            <person name="Chertkov O."/>
            <person name="Brettin T."/>
            <person name="Detter J.C."/>
            <person name="Han C."/>
            <person name="Larimer F."/>
            <person name="Land M."/>
            <person name="Hauser L."/>
            <person name="Kyrpides N."/>
            <person name="Mikhailova N."/>
            <person name="Brumm P."/>
            <person name="Mead D.A."/>
            <person name="Richardson P."/>
        </authorList>
    </citation>
    <scope>NUCLEOTIDE SEQUENCE [LARGE SCALE GENOMIC DNA]</scope>
    <source>
        <strain evidence="2">WCH70</strain>
    </source>
</reference>
<dbReference type="OrthoDB" id="9941008at2"/>
<feature type="transmembrane region" description="Helical" evidence="1">
    <location>
        <begin position="6"/>
        <end position="23"/>
    </location>
</feature>
<keyword evidence="1" id="KW-0472">Membrane</keyword>
<dbReference type="eggNOG" id="ENOG5030A0V">
    <property type="taxonomic scope" value="Bacteria"/>
</dbReference>
<name>C5D230_GEOSW</name>
<evidence type="ECO:0000313" key="2">
    <source>
        <dbReference type="EMBL" id="ACS24472.1"/>
    </source>
</evidence>